<accession>A0A2P8DST6</accession>
<protein>
    <submittedName>
        <fullName evidence="3">Alkanesulfonate monooxygenase SsuD/methylene tetrahydromethanopterin reductase-like flavin-dependent oxidoreductase (Luciferase family)</fullName>
    </submittedName>
</protein>
<evidence type="ECO:0000313" key="3">
    <source>
        <dbReference type="EMBL" id="PSL00274.1"/>
    </source>
</evidence>
<dbReference type="SUPFAM" id="SSF51679">
    <property type="entry name" value="Bacterial luciferase-like"/>
    <property type="match status" value="1"/>
</dbReference>
<dbReference type="InterPro" id="IPR036661">
    <property type="entry name" value="Luciferase-like_sf"/>
</dbReference>
<evidence type="ECO:0000313" key="4">
    <source>
        <dbReference type="Proteomes" id="UP000240542"/>
    </source>
</evidence>
<dbReference type="Proteomes" id="UP000240542">
    <property type="component" value="Unassembled WGS sequence"/>
</dbReference>
<dbReference type="AlphaFoldDB" id="A0A2P8DST6"/>
<dbReference type="RefSeq" id="WP_106581605.1">
    <property type="nucleotide sequence ID" value="NZ_PYGA01000002.1"/>
</dbReference>
<dbReference type="GO" id="GO:0004497">
    <property type="term" value="F:monooxygenase activity"/>
    <property type="evidence" value="ECO:0007669"/>
    <property type="project" value="UniProtKB-KW"/>
</dbReference>
<sequence length="326" mass="34567">MPHPEVAFQLPCRLPLSELVSLARQAEQAGFDEVWAVEDCFYAGGIATTASVLASTERVRVGIGILPAVARNPAFTAMELAAVAELHPGRLVAGIGHGVPGWMRQVGAAPDSFLTALGETLDAVRRLLHGETVTVEGAHVRLDGVRLEFPPPVVPQILAGVRRPKSLAVSGRHADGTLLAEPATPEYIAAARRSIDEGRGDVGRAGHRVTAYTWFHVAEDAAKARDALRPEIARIVAQPAWGVHLTPLDFAAELGALAELPVDERAAALRDEWIDALAVVGTPADCARRLGELHAAGADGIVLCPPVEIEDQLRLAAEHVLPLVRS</sequence>
<dbReference type="Pfam" id="PF00296">
    <property type="entry name" value="Bac_luciferase"/>
    <property type="match status" value="1"/>
</dbReference>
<evidence type="ECO:0000256" key="1">
    <source>
        <dbReference type="ARBA" id="ARBA00023002"/>
    </source>
</evidence>
<feature type="domain" description="Luciferase-like" evidence="2">
    <location>
        <begin position="15"/>
        <end position="299"/>
    </location>
</feature>
<keyword evidence="1" id="KW-0560">Oxidoreductase</keyword>
<comment type="caution">
    <text evidence="3">The sequence shown here is derived from an EMBL/GenBank/DDBJ whole genome shotgun (WGS) entry which is preliminary data.</text>
</comment>
<organism evidence="3 4">
    <name type="scientific">Murinocardiopsis flavida</name>
    <dbReference type="NCBI Taxonomy" id="645275"/>
    <lineage>
        <taxon>Bacteria</taxon>
        <taxon>Bacillati</taxon>
        <taxon>Actinomycetota</taxon>
        <taxon>Actinomycetes</taxon>
        <taxon>Streptosporangiales</taxon>
        <taxon>Nocardiopsidaceae</taxon>
        <taxon>Murinocardiopsis</taxon>
    </lineage>
</organism>
<dbReference type="Gene3D" id="3.20.20.30">
    <property type="entry name" value="Luciferase-like domain"/>
    <property type="match status" value="1"/>
</dbReference>
<dbReference type="PANTHER" id="PTHR43244">
    <property type="match status" value="1"/>
</dbReference>
<dbReference type="PANTHER" id="PTHR43244:SF1">
    <property type="entry name" value="5,10-METHYLENETETRAHYDROMETHANOPTERIN REDUCTASE"/>
    <property type="match status" value="1"/>
</dbReference>
<dbReference type="EMBL" id="PYGA01000002">
    <property type="protein sequence ID" value="PSL00274.1"/>
    <property type="molecule type" value="Genomic_DNA"/>
</dbReference>
<dbReference type="OrthoDB" id="675245at2"/>
<keyword evidence="3" id="KW-0503">Monooxygenase</keyword>
<name>A0A2P8DST6_9ACTN</name>
<reference evidence="3 4" key="1">
    <citation type="submission" date="2018-03" db="EMBL/GenBank/DDBJ databases">
        <title>Genomic Encyclopedia of Archaeal and Bacterial Type Strains, Phase II (KMG-II): from individual species to whole genera.</title>
        <authorList>
            <person name="Goeker M."/>
        </authorList>
    </citation>
    <scope>NUCLEOTIDE SEQUENCE [LARGE SCALE GENOMIC DNA]</scope>
    <source>
        <strain evidence="3 4">DSM 45312</strain>
    </source>
</reference>
<keyword evidence="4" id="KW-1185">Reference proteome</keyword>
<evidence type="ECO:0000259" key="2">
    <source>
        <dbReference type="Pfam" id="PF00296"/>
    </source>
</evidence>
<gene>
    <name evidence="3" type="ORF">CLV63_102401</name>
</gene>
<dbReference type="GO" id="GO:0016705">
    <property type="term" value="F:oxidoreductase activity, acting on paired donors, with incorporation or reduction of molecular oxygen"/>
    <property type="evidence" value="ECO:0007669"/>
    <property type="project" value="InterPro"/>
</dbReference>
<dbReference type="InterPro" id="IPR050564">
    <property type="entry name" value="F420-G6PD/mer"/>
</dbReference>
<dbReference type="InterPro" id="IPR011251">
    <property type="entry name" value="Luciferase-like_dom"/>
</dbReference>
<proteinExistence type="predicted"/>